<dbReference type="AlphaFoldDB" id="H6SP32"/>
<evidence type="ECO:0000313" key="3">
    <source>
        <dbReference type="Proteomes" id="UP000033220"/>
    </source>
</evidence>
<proteinExistence type="predicted"/>
<reference evidence="2 3" key="1">
    <citation type="submission" date="2012-02" db="EMBL/GenBank/DDBJ databases">
        <title>Shotgun genome sequence of Phaeospirillum photometricum DSM 122.</title>
        <authorList>
            <person name="Duquesne K."/>
            <person name="Sturgis J."/>
        </authorList>
    </citation>
    <scope>NUCLEOTIDE SEQUENCE [LARGE SCALE GENOMIC DNA]</scope>
    <source>
        <strain evidence="3">DSM122</strain>
    </source>
</reference>
<dbReference type="PATRIC" id="fig|1150469.3.peg.561"/>
<evidence type="ECO:0000313" key="2">
    <source>
        <dbReference type="EMBL" id="CCG07104.1"/>
    </source>
</evidence>
<dbReference type="eggNOG" id="COG2307">
    <property type="taxonomic scope" value="Bacteria"/>
</dbReference>
<keyword evidence="3" id="KW-1185">Reference proteome</keyword>
<dbReference type="InterPro" id="IPR007296">
    <property type="entry name" value="DUF403"/>
</dbReference>
<dbReference type="PANTHER" id="PTHR34595">
    <property type="entry name" value="BLR5612 PROTEIN"/>
    <property type="match status" value="1"/>
</dbReference>
<protein>
    <recommendedName>
        <fullName evidence="1">DUF403 domain-containing protein</fullName>
    </recommendedName>
</protein>
<accession>H6SP32</accession>
<dbReference type="HOGENOM" id="CLU_071567_1_0_5"/>
<dbReference type="InterPro" id="IPR051680">
    <property type="entry name" value="ATP-dep_Glu-Cys_Ligase-2"/>
</dbReference>
<dbReference type="KEGG" id="rpm:RSPPHO_00478"/>
<dbReference type="Pfam" id="PF04168">
    <property type="entry name" value="Alpha-E"/>
    <property type="match status" value="1"/>
</dbReference>
<name>H6SP32_PARPM</name>
<feature type="domain" description="DUF403" evidence="1">
    <location>
        <begin position="29"/>
        <end position="335"/>
    </location>
</feature>
<gene>
    <name evidence="2" type="ORF">RSPPHO_00478</name>
</gene>
<evidence type="ECO:0000259" key="1">
    <source>
        <dbReference type="Pfam" id="PF04168"/>
    </source>
</evidence>
<dbReference type="Proteomes" id="UP000033220">
    <property type="component" value="Chromosome DSM 122"/>
</dbReference>
<dbReference type="EMBL" id="HE663493">
    <property type="protein sequence ID" value="CCG07104.1"/>
    <property type="molecule type" value="Genomic_DNA"/>
</dbReference>
<sequence length="355" mass="40841">MRSRKARWWSTPLRGAAPRIPGFWRIDAMLSRTADNLYWMARYVERAENMARILDVSHRMHQLPHNGEGSGAQWEPALIIAGQKPFYEARFDVISASHVIAFMALDPENPSSIVSTLGAARENARAERFVLPIEIFESLNATWLELQSVNYKRLLDWGFREFFEWVKERCHQFHGTMVSTMMQTDAYHFTRLGIFIERADNTARLLDVKYHVLAPDENKLDEAVDYYQWGAVLRAMSAFKAYRITYRDSIKPRQVIELLTLRGEFPRSLHHCTAQATALLEAMAPESEGARLAGEMNARLRYGRVQDITRRGLHEFLTEFITRNALISDEVARTFYLDPATALLATPGQSQRQTA</sequence>
<dbReference type="STRING" id="1150469.RSPPHO_00478"/>
<organism evidence="2 3">
    <name type="scientific">Pararhodospirillum photometricum DSM 122</name>
    <dbReference type="NCBI Taxonomy" id="1150469"/>
    <lineage>
        <taxon>Bacteria</taxon>
        <taxon>Pseudomonadati</taxon>
        <taxon>Pseudomonadota</taxon>
        <taxon>Alphaproteobacteria</taxon>
        <taxon>Rhodospirillales</taxon>
        <taxon>Rhodospirillaceae</taxon>
        <taxon>Pararhodospirillum</taxon>
    </lineage>
</organism>
<dbReference type="PANTHER" id="PTHR34595:SF7">
    <property type="entry name" value="SLL1039 PROTEIN"/>
    <property type="match status" value="1"/>
</dbReference>